<reference evidence="2" key="1">
    <citation type="submission" date="2021-01" db="UniProtKB">
        <authorList>
            <consortium name="EnsemblMetazoa"/>
        </authorList>
    </citation>
    <scope>IDENTIFICATION</scope>
</reference>
<name>A0A7M5XJS7_9CNID</name>
<accession>A0A7M5XJS7</accession>
<dbReference type="AlphaFoldDB" id="A0A7M5XJS7"/>
<feature type="compositionally biased region" description="Basic and acidic residues" evidence="1">
    <location>
        <begin position="104"/>
        <end position="114"/>
    </location>
</feature>
<feature type="compositionally biased region" description="Basic residues" evidence="1">
    <location>
        <begin position="147"/>
        <end position="158"/>
    </location>
</feature>
<evidence type="ECO:0000313" key="2">
    <source>
        <dbReference type="EnsemblMetazoa" id="CLYHEMP024513.2"/>
    </source>
</evidence>
<feature type="compositionally biased region" description="Basic and acidic residues" evidence="1">
    <location>
        <begin position="64"/>
        <end position="73"/>
    </location>
</feature>
<organism evidence="2 3">
    <name type="scientific">Clytia hemisphaerica</name>
    <dbReference type="NCBI Taxonomy" id="252671"/>
    <lineage>
        <taxon>Eukaryota</taxon>
        <taxon>Metazoa</taxon>
        <taxon>Cnidaria</taxon>
        <taxon>Hydrozoa</taxon>
        <taxon>Hydroidolina</taxon>
        <taxon>Leptothecata</taxon>
        <taxon>Obeliida</taxon>
        <taxon>Clytiidae</taxon>
        <taxon>Clytia</taxon>
    </lineage>
</organism>
<keyword evidence="3" id="KW-1185">Reference proteome</keyword>
<feature type="compositionally biased region" description="Polar residues" evidence="1">
    <location>
        <begin position="195"/>
        <end position="205"/>
    </location>
</feature>
<dbReference type="OrthoDB" id="10639656at2759"/>
<feature type="compositionally biased region" description="Low complexity" evidence="1">
    <location>
        <begin position="51"/>
        <end position="63"/>
    </location>
</feature>
<sequence length="205" mass="22953">MDNCIKCGKKCEIKNLRQLCSKCHHLRTPNVKLKKRAKLQEVSDNSKDSDYSPSSPSSGSATVSEEKRHRDTDADSLSSSTDNEDGKVNETRKKKQFHKTKAIKSSEQRYHDTDQDSLSSSNDSEHGEEKKVTKQSSKTKANEHGNPRKKSIRKRKGNGHGSRKEPKTKRQATVSAEKRHCDTDADSLSSTTDSGELTTSRQTTF</sequence>
<feature type="compositionally biased region" description="Basic residues" evidence="1">
    <location>
        <begin position="92"/>
        <end position="102"/>
    </location>
</feature>
<feature type="compositionally biased region" description="Basic and acidic residues" evidence="1">
    <location>
        <begin position="123"/>
        <end position="132"/>
    </location>
</feature>
<feature type="compositionally biased region" description="Basic and acidic residues" evidence="1">
    <location>
        <begin position="38"/>
        <end position="50"/>
    </location>
</feature>
<dbReference type="Proteomes" id="UP000594262">
    <property type="component" value="Unplaced"/>
</dbReference>
<proteinExistence type="predicted"/>
<evidence type="ECO:0000256" key="1">
    <source>
        <dbReference type="SAM" id="MobiDB-lite"/>
    </source>
</evidence>
<feature type="region of interest" description="Disordered" evidence="1">
    <location>
        <begin position="34"/>
        <end position="205"/>
    </location>
</feature>
<dbReference type="EnsemblMetazoa" id="CLYHEMT024513.2">
    <property type="protein sequence ID" value="CLYHEMP024513.2"/>
    <property type="gene ID" value="CLYHEMG024513"/>
</dbReference>
<evidence type="ECO:0000313" key="3">
    <source>
        <dbReference type="Proteomes" id="UP000594262"/>
    </source>
</evidence>
<protein>
    <submittedName>
        <fullName evidence="2">Uncharacterized protein</fullName>
    </submittedName>
</protein>